<evidence type="ECO:0000256" key="1">
    <source>
        <dbReference type="SAM" id="SignalP"/>
    </source>
</evidence>
<evidence type="ECO:0000313" key="2">
    <source>
        <dbReference type="EMBL" id="MXV21753.1"/>
    </source>
</evidence>
<proteinExistence type="predicted"/>
<keyword evidence="3" id="KW-1185">Reference proteome</keyword>
<keyword evidence="1" id="KW-0732">Signal</keyword>
<protein>
    <submittedName>
        <fullName evidence="2">Uncharacterized protein</fullName>
    </submittedName>
</protein>
<accession>A0A6I4YXB9</accession>
<reference evidence="2 3" key="1">
    <citation type="submission" date="2019-11" db="EMBL/GenBank/DDBJ databases">
        <title>Genome sequence of Deinococcus xianganensis Y35, AI-2 producing algicidal bacterium, isolated from lake water.</title>
        <authorList>
            <person name="Li Y."/>
        </authorList>
    </citation>
    <scope>NUCLEOTIDE SEQUENCE [LARGE SCALE GENOMIC DNA]</scope>
    <source>
        <strain evidence="2 3">Y35</strain>
    </source>
</reference>
<feature type="chain" id="PRO_5026183877" evidence="1">
    <location>
        <begin position="22"/>
        <end position="138"/>
    </location>
</feature>
<feature type="signal peptide" evidence="1">
    <location>
        <begin position="1"/>
        <end position="21"/>
    </location>
</feature>
<dbReference type="AlphaFoldDB" id="A0A6I4YXB9"/>
<gene>
    <name evidence="2" type="ORF">GLX28_19210</name>
</gene>
<dbReference type="Proteomes" id="UP000430519">
    <property type="component" value="Unassembled WGS sequence"/>
</dbReference>
<name>A0A6I4YXB9_9DEIO</name>
<organism evidence="2 3">
    <name type="scientific">Deinococcus xianganensis</name>
    <dbReference type="NCBI Taxonomy" id="1507289"/>
    <lineage>
        <taxon>Bacteria</taxon>
        <taxon>Thermotogati</taxon>
        <taxon>Deinococcota</taxon>
        <taxon>Deinococci</taxon>
        <taxon>Deinococcales</taxon>
        <taxon>Deinococcaceae</taxon>
        <taxon>Deinococcus</taxon>
    </lineage>
</organism>
<sequence length="138" mass="15159">MQRIFTLLLFAVLAGTTTAQQSNLIGMARLEELARNRDWTPATAGRCAGQAQPLYGTVVDQRAYEATGARGIQSVLDSAETDSIGFSPLKAWKPVGTFQVRTYRALPEGNVYYTFSTRSEAGRTMVCVVTWTFGKKLN</sequence>
<evidence type="ECO:0000313" key="3">
    <source>
        <dbReference type="Proteomes" id="UP000430519"/>
    </source>
</evidence>
<comment type="caution">
    <text evidence="2">The sequence shown here is derived from an EMBL/GenBank/DDBJ whole genome shotgun (WGS) entry which is preliminary data.</text>
</comment>
<dbReference type="EMBL" id="WVHK01000127">
    <property type="protein sequence ID" value="MXV21753.1"/>
    <property type="molecule type" value="Genomic_DNA"/>
</dbReference>
<dbReference type="RefSeq" id="WP_160982209.1">
    <property type="nucleotide sequence ID" value="NZ_WVHK01000127.1"/>
</dbReference>